<comment type="caution">
    <text evidence="1">The sequence shown here is derived from an EMBL/GenBank/DDBJ whole genome shotgun (WGS) entry which is preliminary data.</text>
</comment>
<reference evidence="1 5" key="2">
    <citation type="submission" date="2017-09" db="EMBL/GenBank/DDBJ databases">
        <title>Extensive intraspecific genome diversity in a model arbuscular mycorrhizal fungus.</title>
        <authorList>
            <person name="Chen E.C."/>
            <person name="Morin E."/>
            <person name="Beaudet D."/>
            <person name="Noel J."/>
            <person name="Ndikumana S."/>
            <person name="Charron P."/>
            <person name="St-Onge C."/>
            <person name="Giorgi J."/>
            <person name="Grigoriev I.V."/>
            <person name="Roux C."/>
            <person name="Martin F.M."/>
            <person name="Corradi N."/>
        </authorList>
    </citation>
    <scope>NUCLEOTIDE SEQUENCE [LARGE SCALE GENOMIC DNA]</scope>
    <source>
        <strain evidence="1 5">A5</strain>
    </source>
</reference>
<evidence type="ECO:0000313" key="4">
    <source>
        <dbReference type="Proteomes" id="UP000232688"/>
    </source>
</evidence>
<dbReference type="VEuPathDB" id="FungiDB:RhiirA1_422550"/>
<keyword evidence="6" id="KW-1185">Reference proteome</keyword>
<reference evidence="1 5" key="1">
    <citation type="submission" date="2016-04" db="EMBL/GenBank/DDBJ databases">
        <title>Genome analyses suggest a sexual origin of heterokaryosis in a supposedly ancient asexual fungus.</title>
        <authorList>
            <person name="Ropars J."/>
            <person name="Sedzielewska K."/>
            <person name="Noel J."/>
            <person name="Charron P."/>
            <person name="Farinelli L."/>
            <person name="Marton T."/>
            <person name="Kruger M."/>
            <person name="Pelin A."/>
            <person name="Brachmann A."/>
            <person name="Corradi N."/>
        </authorList>
    </citation>
    <scope>NUCLEOTIDE SEQUENCE [LARGE SCALE GENOMIC DNA]</scope>
    <source>
        <strain evidence="3 6">A4</strain>
        <strain evidence="1 5">A5</strain>
    </source>
</reference>
<dbReference type="EMBL" id="LLXJ01000625">
    <property type="protein sequence ID" value="PKC07603.1"/>
    <property type="molecule type" value="Genomic_DNA"/>
</dbReference>
<dbReference type="AlphaFoldDB" id="A0A2I1ENK7"/>
<reference evidence="2 4" key="4">
    <citation type="submission" date="2017-10" db="EMBL/GenBank/DDBJ databases">
        <title>Genome analyses suggest a sexual origin of heterokaryosis in a supposedly ancient asexual fungus.</title>
        <authorList>
            <person name="Corradi N."/>
            <person name="Sedzielewska K."/>
            <person name="Noel J."/>
            <person name="Charron P."/>
            <person name="Farinelli L."/>
            <person name="Marton T."/>
            <person name="Kruger M."/>
            <person name="Pelin A."/>
            <person name="Brachmann A."/>
            <person name="Corradi N."/>
        </authorList>
    </citation>
    <scope>NUCLEOTIDE SEQUENCE [LARGE SCALE GENOMIC DNA]</scope>
    <source>
        <strain evidence="2 4">A1</strain>
    </source>
</reference>
<dbReference type="EMBL" id="LLXI01000756">
    <property type="protein sequence ID" value="PKY49551.1"/>
    <property type="molecule type" value="Genomic_DNA"/>
</dbReference>
<evidence type="ECO:0000313" key="5">
    <source>
        <dbReference type="Proteomes" id="UP000232722"/>
    </source>
</evidence>
<protein>
    <submittedName>
        <fullName evidence="1">Uncharacterized protein</fullName>
    </submittedName>
</protein>
<proteinExistence type="predicted"/>
<evidence type="ECO:0000313" key="6">
    <source>
        <dbReference type="Proteomes" id="UP000234323"/>
    </source>
</evidence>
<organism evidence="1 5">
    <name type="scientific">Rhizophagus irregularis</name>
    <dbReference type="NCBI Taxonomy" id="588596"/>
    <lineage>
        <taxon>Eukaryota</taxon>
        <taxon>Fungi</taxon>
        <taxon>Fungi incertae sedis</taxon>
        <taxon>Mucoromycota</taxon>
        <taxon>Glomeromycotina</taxon>
        <taxon>Glomeromycetes</taxon>
        <taxon>Glomerales</taxon>
        <taxon>Glomeraceae</taxon>
        <taxon>Rhizophagus</taxon>
    </lineage>
</organism>
<feature type="non-terminal residue" evidence="1">
    <location>
        <position position="67"/>
    </location>
</feature>
<reference evidence="2 4" key="3">
    <citation type="submission" date="2017-10" db="EMBL/GenBank/DDBJ databases">
        <title>Extensive intraspecific genome diversity in a model arbuscular mycorrhizal fungus.</title>
        <authorList>
            <person name="Chen E.C.H."/>
            <person name="Morin E."/>
            <person name="Baudet D."/>
            <person name="Noel J."/>
            <person name="Ndikumana S."/>
            <person name="Charron P."/>
            <person name="St-Onge C."/>
            <person name="Giorgi J."/>
            <person name="Grigoriev I.V."/>
            <person name="Roux C."/>
            <person name="Martin F.M."/>
            <person name="Corradi N."/>
        </authorList>
    </citation>
    <scope>NUCLEOTIDE SEQUENCE [LARGE SCALE GENOMIC DNA]</scope>
    <source>
        <strain evidence="2 4">A1</strain>
    </source>
</reference>
<sequence length="67" mass="7522">MIRHFEFFTAERRLVQHNALSNLKDTRLGIEGTHWLRKLLQNSAKEPATAALGGIPIGLKAAIEKEL</sequence>
<dbReference type="Proteomes" id="UP000232722">
    <property type="component" value="Unassembled WGS sequence"/>
</dbReference>
<dbReference type="VEuPathDB" id="FungiDB:FUN_010475"/>
<evidence type="ECO:0000313" key="2">
    <source>
        <dbReference type="EMBL" id="PKC63598.1"/>
    </source>
</evidence>
<dbReference type="OrthoDB" id="17262at2759"/>
<dbReference type="Proteomes" id="UP000232688">
    <property type="component" value="Unassembled WGS sequence"/>
</dbReference>
<evidence type="ECO:0000313" key="1">
    <source>
        <dbReference type="EMBL" id="PKC07603.1"/>
    </source>
</evidence>
<gene>
    <name evidence="2" type="ORF">RhiirA1_422550</name>
    <name evidence="3" type="ORF">RhiirA4_405604</name>
    <name evidence="1" type="ORF">RhiirA5_358941</name>
</gene>
<dbReference type="Proteomes" id="UP000234323">
    <property type="component" value="Unassembled WGS sequence"/>
</dbReference>
<name>A0A2I1ENK7_9GLOM</name>
<dbReference type="VEuPathDB" id="FungiDB:RhiirFUN_013546"/>
<dbReference type="EMBL" id="LLXH01000720">
    <property type="protein sequence ID" value="PKC63598.1"/>
    <property type="molecule type" value="Genomic_DNA"/>
</dbReference>
<evidence type="ECO:0000313" key="3">
    <source>
        <dbReference type="EMBL" id="PKY49551.1"/>
    </source>
</evidence>
<accession>A0A2I1ENK7</accession>